<dbReference type="PANTHER" id="PTHR45790">
    <property type="entry name" value="SIROHEME SYNTHASE-RELATED"/>
    <property type="match status" value="1"/>
</dbReference>
<dbReference type="CDD" id="cd11642">
    <property type="entry name" value="SUMT"/>
    <property type="match status" value="1"/>
</dbReference>
<comment type="similarity">
    <text evidence="1 8">Belongs to the precorrin methyltransferase family.</text>
</comment>
<evidence type="ECO:0000256" key="4">
    <source>
        <dbReference type="ARBA" id="ARBA00022679"/>
    </source>
</evidence>
<dbReference type="GO" id="GO:0019354">
    <property type="term" value="P:siroheme biosynthetic process"/>
    <property type="evidence" value="ECO:0007669"/>
    <property type="project" value="InterPro"/>
</dbReference>
<dbReference type="SUPFAM" id="SSF53790">
    <property type="entry name" value="Tetrapyrrole methylase"/>
    <property type="match status" value="1"/>
</dbReference>
<evidence type="ECO:0000313" key="12">
    <source>
        <dbReference type="Proteomes" id="UP001060919"/>
    </source>
</evidence>
<dbReference type="Proteomes" id="UP001060919">
    <property type="component" value="Chromosome"/>
</dbReference>
<evidence type="ECO:0000256" key="7">
    <source>
        <dbReference type="ARBA" id="ARBA00025705"/>
    </source>
</evidence>
<evidence type="ECO:0000259" key="10">
    <source>
        <dbReference type="Pfam" id="PF03807"/>
    </source>
</evidence>
<dbReference type="InterPro" id="IPR028939">
    <property type="entry name" value="P5C_Rdtase_cat_N"/>
</dbReference>
<reference evidence="11" key="1">
    <citation type="submission" date="2022-09" db="EMBL/GenBank/DDBJ databases">
        <title>Aureispira anguillicida sp. nov., isolated from Leptocephalus of Japanese eel Anguilla japonica.</title>
        <authorList>
            <person name="Yuasa K."/>
            <person name="Mekata T."/>
            <person name="Ikunari K."/>
        </authorList>
    </citation>
    <scope>NUCLEOTIDE SEQUENCE</scope>
    <source>
        <strain evidence="11">EL160426</strain>
    </source>
</reference>
<dbReference type="InterPro" id="IPR036291">
    <property type="entry name" value="NAD(P)-bd_dom_sf"/>
</dbReference>
<dbReference type="InterPro" id="IPR035996">
    <property type="entry name" value="4pyrrol_Methylase_sf"/>
</dbReference>
<dbReference type="RefSeq" id="WP_264792410.1">
    <property type="nucleotide sequence ID" value="NZ_AP026867.1"/>
</dbReference>
<feature type="domain" description="Tetrapyrrole methylase" evidence="9">
    <location>
        <begin position="278"/>
        <end position="491"/>
    </location>
</feature>
<proteinExistence type="inferred from homology"/>
<keyword evidence="4 8" id="KW-0808">Transferase</keyword>
<dbReference type="GO" id="GO:0004851">
    <property type="term" value="F:uroporphyrin-III C-methyltransferase activity"/>
    <property type="evidence" value="ECO:0007669"/>
    <property type="project" value="UniProtKB-EC"/>
</dbReference>
<name>A0A915YDP3_9BACT</name>
<dbReference type="CDD" id="cd05266">
    <property type="entry name" value="SDR_a4"/>
    <property type="match status" value="1"/>
</dbReference>
<keyword evidence="3 8" id="KW-0489">Methyltransferase</keyword>
<dbReference type="InterPro" id="IPR000878">
    <property type="entry name" value="4pyrrol_Mease"/>
</dbReference>
<evidence type="ECO:0000256" key="1">
    <source>
        <dbReference type="ARBA" id="ARBA00005879"/>
    </source>
</evidence>
<dbReference type="PROSITE" id="PS00840">
    <property type="entry name" value="SUMT_2"/>
    <property type="match status" value="1"/>
</dbReference>
<sequence>MSKRISIIGLGWLGEALATKLYQAGHEIIGSTTSIDKLLLLARHPFYTGRLQLNCDEIIGDWAVFMKNVDLLIINFPPKRIDDIAEVYPQQIEQIVQRTNPNISVIFISSTAVYANENRRITEDDPARPSKLSGKAVLAAENKLRKHFGANLTILRLAGLIGPERHPGRFLANKRALKNPDVPINLIHRTDVIALIQRIIDLNCFGELINGCADEHPIRKAYYTKAAQQLELPSPIFGETDTKTYKIIDNSKSKRLLNFDYQYANPELIFEEKQLGEIAIIGAGPGDPSLLTRKAYKLLQSAEVILHDNLVSNEILALNAKAELIYVGRKYGDQSNQKERQDKINQLLAQSYHQGKKVVRLKSGDPYIYGRAAEEARFLKGLQIPFSVVPGISAALAAANQHNIPLTERSQSNAVLICTAHTADYSFEQLKGIAELLKAGNALALYMGLRSLNKLIPKLLEVCGDPTIPINAISNVSRTNETLLQSTLETIEIDVKKSALEMPVVFIVGVKKIEQR</sequence>
<keyword evidence="5" id="KW-0949">S-adenosyl-L-methionine</keyword>
<dbReference type="SUPFAM" id="SSF51735">
    <property type="entry name" value="NAD(P)-binding Rossmann-fold domains"/>
    <property type="match status" value="1"/>
</dbReference>
<dbReference type="PANTHER" id="PTHR45790:SF3">
    <property type="entry name" value="S-ADENOSYL-L-METHIONINE-DEPENDENT UROPORPHYRINOGEN III METHYLTRANSFERASE, CHLOROPLASTIC"/>
    <property type="match status" value="1"/>
</dbReference>
<dbReference type="Gene3D" id="3.40.1010.10">
    <property type="entry name" value="Cobalt-precorrin-4 Transmethylase, Domain 1"/>
    <property type="match status" value="1"/>
</dbReference>
<keyword evidence="12" id="KW-1185">Reference proteome</keyword>
<dbReference type="Gene3D" id="3.40.50.720">
    <property type="entry name" value="NAD(P)-binding Rossmann-like Domain"/>
    <property type="match status" value="1"/>
</dbReference>
<dbReference type="FunFam" id="3.40.1010.10:FF:000001">
    <property type="entry name" value="Siroheme synthase"/>
    <property type="match status" value="1"/>
</dbReference>
<evidence type="ECO:0000256" key="6">
    <source>
        <dbReference type="ARBA" id="ARBA00023244"/>
    </source>
</evidence>
<dbReference type="InterPro" id="IPR003043">
    <property type="entry name" value="Uropor_MeTrfase_CS"/>
</dbReference>
<dbReference type="InterPro" id="IPR014776">
    <property type="entry name" value="4pyrrole_Mease_sub2"/>
</dbReference>
<dbReference type="AlphaFoldDB" id="A0A915YDP3"/>
<dbReference type="GO" id="GO:0032259">
    <property type="term" value="P:methylation"/>
    <property type="evidence" value="ECO:0007669"/>
    <property type="project" value="UniProtKB-KW"/>
</dbReference>
<protein>
    <recommendedName>
        <fullName evidence="2">uroporphyrinogen-III C-methyltransferase</fullName>
        <ecNumber evidence="2">2.1.1.107</ecNumber>
    </recommendedName>
</protein>
<dbReference type="InterPro" id="IPR014777">
    <property type="entry name" value="4pyrrole_Mease_sub1"/>
</dbReference>
<evidence type="ECO:0000256" key="5">
    <source>
        <dbReference type="ARBA" id="ARBA00022691"/>
    </source>
</evidence>
<dbReference type="InterPro" id="IPR050161">
    <property type="entry name" value="Siro_Cobalamin_biosynth"/>
</dbReference>
<dbReference type="InterPro" id="IPR006366">
    <property type="entry name" value="CobA/CysG_C"/>
</dbReference>
<dbReference type="NCBIfam" id="NF004790">
    <property type="entry name" value="PRK06136.1"/>
    <property type="match status" value="1"/>
</dbReference>
<dbReference type="NCBIfam" id="TIGR01469">
    <property type="entry name" value="cobA_cysG_Cterm"/>
    <property type="match status" value="1"/>
</dbReference>
<evidence type="ECO:0000256" key="3">
    <source>
        <dbReference type="ARBA" id="ARBA00022603"/>
    </source>
</evidence>
<evidence type="ECO:0000313" key="11">
    <source>
        <dbReference type="EMBL" id="BDS11207.1"/>
    </source>
</evidence>
<evidence type="ECO:0000256" key="2">
    <source>
        <dbReference type="ARBA" id="ARBA00012162"/>
    </source>
</evidence>
<dbReference type="Pfam" id="PF03807">
    <property type="entry name" value="F420_oxidored"/>
    <property type="match status" value="1"/>
</dbReference>
<organism evidence="11 12">
    <name type="scientific">Aureispira anguillae</name>
    <dbReference type="NCBI Taxonomy" id="2864201"/>
    <lineage>
        <taxon>Bacteria</taxon>
        <taxon>Pseudomonadati</taxon>
        <taxon>Bacteroidota</taxon>
        <taxon>Saprospiria</taxon>
        <taxon>Saprospirales</taxon>
        <taxon>Saprospiraceae</taxon>
        <taxon>Aureispira</taxon>
    </lineage>
</organism>
<dbReference type="Pfam" id="PF00590">
    <property type="entry name" value="TP_methylase"/>
    <property type="match status" value="1"/>
</dbReference>
<comment type="pathway">
    <text evidence="7">Porphyrin-containing compound metabolism; siroheme biosynthesis; precorrin-2 from uroporphyrinogen III: step 1/1.</text>
</comment>
<dbReference type="KEGG" id="aup:AsAng_0019180"/>
<dbReference type="Gene3D" id="3.30.950.10">
    <property type="entry name" value="Methyltransferase, Cobalt-precorrin-4 Transmethylase, Domain 2"/>
    <property type="match status" value="1"/>
</dbReference>
<feature type="domain" description="Pyrroline-5-carboxylate reductase catalytic N-terminal" evidence="10">
    <location>
        <begin position="4"/>
        <end position="88"/>
    </location>
</feature>
<dbReference type="EC" id="2.1.1.107" evidence="2"/>
<evidence type="ECO:0000259" key="9">
    <source>
        <dbReference type="Pfam" id="PF00590"/>
    </source>
</evidence>
<keyword evidence="6" id="KW-0627">Porphyrin biosynthesis</keyword>
<dbReference type="EMBL" id="AP026867">
    <property type="protein sequence ID" value="BDS11207.1"/>
    <property type="molecule type" value="Genomic_DNA"/>
</dbReference>
<gene>
    <name evidence="11" type="ORF">AsAng_0019180</name>
</gene>
<accession>A0A915YDP3</accession>
<evidence type="ECO:0000256" key="8">
    <source>
        <dbReference type="RuleBase" id="RU003960"/>
    </source>
</evidence>